<evidence type="ECO:0000313" key="3">
    <source>
        <dbReference type="Proteomes" id="UP000256913"/>
    </source>
</evidence>
<keyword evidence="3" id="KW-1185">Reference proteome</keyword>
<dbReference type="EMBL" id="QUMQ01000001">
    <property type="protein sequence ID" value="REF94804.1"/>
    <property type="molecule type" value="Genomic_DNA"/>
</dbReference>
<dbReference type="PRINTS" id="PR00081">
    <property type="entry name" value="GDHRDH"/>
</dbReference>
<reference evidence="2 3" key="1">
    <citation type="submission" date="2018-08" db="EMBL/GenBank/DDBJ databases">
        <title>Sequencing the genomes of 1000 actinobacteria strains.</title>
        <authorList>
            <person name="Klenk H.-P."/>
        </authorList>
    </citation>
    <scope>NUCLEOTIDE SEQUENCE [LARGE SCALE GENOMIC DNA]</scope>
    <source>
        <strain evidence="2 3">DSM 44099</strain>
    </source>
</reference>
<keyword evidence="1" id="KW-0560">Oxidoreductase</keyword>
<evidence type="ECO:0000313" key="2">
    <source>
        <dbReference type="EMBL" id="REF94804.1"/>
    </source>
</evidence>
<dbReference type="Gene3D" id="3.40.50.720">
    <property type="entry name" value="NAD(P)-binding Rossmann-like Domain"/>
    <property type="match status" value="1"/>
</dbReference>
<dbReference type="SUPFAM" id="SSF51735">
    <property type="entry name" value="NAD(P)-binding Rossmann-fold domains"/>
    <property type="match status" value="1"/>
</dbReference>
<comment type="caution">
    <text evidence="2">The sequence shown here is derived from an EMBL/GenBank/DDBJ whole genome shotgun (WGS) entry which is preliminary data.</text>
</comment>
<proteinExistence type="predicted"/>
<dbReference type="Proteomes" id="UP000256913">
    <property type="component" value="Unassembled WGS sequence"/>
</dbReference>
<dbReference type="InterPro" id="IPR052228">
    <property type="entry name" value="Sec_Metab_Biosynth_Oxidored"/>
</dbReference>
<dbReference type="InterPro" id="IPR002347">
    <property type="entry name" value="SDR_fam"/>
</dbReference>
<dbReference type="InterPro" id="IPR036291">
    <property type="entry name" value="NAD(P)-bd_dom_sf"/>
</dbReference>
<name>A0A3D9ZE61_9ACTN</name>
<evidence type="ECO:0008006" key="4">
    <source>
        <dbReference type="Google" id="ProtNLM"/>
    </source>
</evidence>
<dbReference type="RefSeq" id="WP_116066563.1">
    <property type="nucleotide sequence ID" value="NZ_BONB01000001.1"/>
</dbReference>
<sequence>MRTVVITGGTRGIGGALASRLAGDNVIAIGSADADLSSIRETRALAERLPAKIDVLVLAAGRFDQRRVVTAEGFEQTFALYVLSRYLLAERLRPALERAETPIILNLSGTGGIKAGRIHWNDLQLESGYRMFEATMQGARANDLLGVGFAAHGGPIRYVLYNPLFVNSGMHRQLRQPARAITGAAAALFAESTDKAAGRLVTLLAQPPTAPLTALRRGRPVRLDRPEFYPAAARRLYTLLADLTAGPTSTPRQ</sequence>
<dbReference type="OrthoDB" id="2860165at2"/>
<dbReference type="GO" id="GO:0016491">
    <property type="term" value="F:oxidoreductase activity"/>
    <property type="evidence" value="ECO:0007669"/>
    <property type="project" value="UniProtKB-KW"/>
</dbReference>
<protein>
    <recommendedName>
        <fullName evidence="4">NAD(P)-dependent dehydrogenase (Short-subunit alcohol dehydrogenase family)</fullName>
    </recommendedName>
</protein>
<evidence type="ECO:0000256" key="1">
    <source>
        <dbReference type="ARBA" id="ARBA00023002"/>
    </source>
</evidence>
<organism evidence="2 3">
    <name type="scientific">Asanoa ferruginea</name>
    <dbReference type="NCBI Taxonomy" id="53367"/>
    <lineage>
        <taxon>Bacteria</taxon>
        <taxon>Bacillati</taxon>
        <taxon>Actinomycetota</taxon>
        <taxon>Actinomycetes</taxon>
        <taxon>Micromonosporales</taxon>
        <taxon>Micromonosporaceae</taxon>
        <taxon>Asanoa</taxon>
    </lineage>
</organism>
<accession>A0A3D9ZE61</accession>
<dbReference type="PANTHER" id="PTHR47534:SF3">
    <property type="entry name" value="ALCOHOL DEHYDROGENASE-LIKE C-TERMINAL DOMAIN-CONTAINING PROTEIN"/>
    <property type="match status" value="1"/>
</dbReference>
<gene>
    <name evidence="2" type="ORF">DFJ67_0748</name>
</gene>
<dbReference type="PANTHER" id="PTHR47534">
    <property type="entry name" value="YALI0E05731P"/>
    <property type="match status" value="1"/>
</dbReference>
<dbReference type="AlphaFoldDB" id="A0A3D9ZE61"/>